<dbReference type="AlphaFoldDB" id="A0A3B1A5P2"/>
<accession>A0A3B1A5P2</accession>
<sequence length="22" mass="2709">GERLLNTPYISRRKKQHYSPQH</sequence>
<name>A0A3B1A5P2_9ZZZZ</name>
<feature type="non-terminal residue" evidence="2">
    <location>
        <position position="1"/>
    </location>
</feature>
<evidence type="ECO:0000313" key="2">
    <source>
        <dbReference type="EMBL" id="VAX01069.1"/>
    </source>
</evidence>
<reference evidence="2" key="1">
    <citation type="submission" date="2018-06" db="EMBL/GenBank/DDBJ databases">
        <authorList>
            <person name="Zhirakovskaya E."/>
        </authorList>
    </citation>
    <scope>NUCLEOTIDE SEQUENCE</scope>
</reference>
<feature type="compositionally biased region" description="Basic residues" evidence="1">
    <location>
        <begin position="11"/>
        <end position="22"/>
    </location>
</feature>
<feature type="region of interest" description="Disordered" evidence="1">
    <location>
        <begin position="1"/>
        <end position="22"/>
    </location>
</feature>
<protein>
    <submittedName>
        <fullName evidence="2">Uncharacterized protein</fullName>
    </submittedName>
</protein>
<proteinExistence type="predicted"/>
<evidence type="ECO:0000256" key="1">
    <source>
        <dbReference type="SAM" id="MobiDB-lite"/>
    </source>
</evidence>
<organism evidence="2">
    <name type="scientific">hydrothermal vent metagenome</name>
    <dbReference type="NCBI Taxonomy" id="652676"/>
    <lineage>
        <taxon>unclassified sequences</taxon>
        <taxon>metagenomes</taxon>
        <taxon>ecological metagenomes</taxon>
    </lineage>
</organism>
<dbReference type="EMBL" id="UOFU01000216">
    <property type="protein sequence ID" value="VAX01069.1"/>
    <property type="molecule type" value="Genomic_DNA"/>
</dbReference>
<gene>
    <name evidence="2" type="ORF">MNBD_GAMMA20-405</name>
</gene>